<reference evidence="3 4" key="1">
    <citation type="submission" date="2018-09" db="EMBL/GenBank/DDBJ databases">
        <title>Phylogenetic diversity of Pectobacterium and Dickeya strains causing blackleg disease of potato in Morocco.</title>
        <authorList>
            <person name="Oulghazi S."/>
            <person name="Moumni M."/>
            <person name="Faure D."/>
        </authorList>
    </citation>
    <scope>NUCLEOTIDE SEQUENCE [LARGE SCALE GENOMIC DNA]</scope>
    <source>
        <strain evidence="3 4">S1.15.11.2D</strain>
    </source>
</reference>
<accession>A0A419AXP4</accession>
<comment type="caution">
    <text evidence="3">The sequence shown here is derived from an EMBL/GenBank/DDBJ whole genome shotgun (WGS) entry which is preliminary data.</text>
</comment>
<evidence type="ECO:0000259" key="2">
    <source>
        <dbReference type="PROSITE" id="PS51707"/>
    </source>
</evidence>
<dbReference type="SUPFAM" id="SSF55154">
    <property type="entry name" value="CYTH-like phosphatases"/>
    <property type="match status" value="1"/>
</dbReference>
<name>A0A419AXP4_PECCA</name>
<dbReference type="PANTHER" id="PTHR40114:SF1">
    <property type="entry name" value="SLR0698 PROTEIN"/>
    <property type="match status" value="1"/>
</dbReference>
<protein>
    <submittedName>
        <fullName evidence="3">CYTH domain-containing protein</fullName>
    </submittedName>
</protein>
<feature type="active site" description="Proton acceptor" evidence="1">
    <location>
        <position position="30"/>
    </location>
</feature>
<evidence type="ECO:0000313" key="4">
    <source>
        <dbReference type="Proteomes" id="UP000283655"/>
    </source>
</evidence>
<dbReference type="Proteomes" id="UP000283655">
    <property type="component" value="Unassembled WGS sequence"/>
</dbReference>
<dbReference type="Pfam" id="PF01928">
    <property type="entry name" value="CYTH"/>
    <property type="match status" value="1"/>
</dbReference>
<dbReference type="AlphaFoldDB" id="A0A419AXP4"/>
<dbReference type="InterPro" id="IPR023577">
    <property type="entry name" value="CYTH_domain"/>
</dbReference>
<dbReference type="EMBL" id="QZDH01000015">
    <property type="protein sequence ID" value="RJL52396.1"/>
    <property type="molecule type" value="Genomic_DNA"/>
</dbReference>
<evidence type="ECO:0000256" key="1">
    <source>
        <dbReference type="PIRSR" id="PIRSR016487-1"/>
    </source>
</evidence>
<gene>
    <name evidence="3" type="ORF">D5071_08300</name>
</gene>
<dbReference type="Gene3D" id="2.40.320.10">
    <property type="entry name" value="Hypothetical Protein Pfu-838710-001"/>
    <property type="match status" value="1"/>
</dbReference>
<organism evidence="3 4">
    <name type="scientific">Pectobacterium carotovorum</name>
    <name type="common">Erwinia carotovora</name>
    <dbReference type="NCBI Taxonomy" id="554"/>
    <lineage>
        <taxon>Bacteria</taxon>
        <taxon>Pseudomonadati</taxon>
        <taxon>Pseudomonadota</taxon>
        <taxon>Gammaproteobacteria</taxon>
        <taxon>Enterobacterales</taxon>
        <taxon>Pectobacteriaceae</taxon>
        <taxon>Pectobacterium</taxon>
    </lineage>
</organism>
<dbReference type="PIRSF" id="PIRSF016487">
    <property type="entry name" value="CYTH_UCP016487"/>
    <property type="match status" value="1"/>
</dbReference>
<feature type="domain" description="CYTH" evidence="2">
    <location>
        <begin position="2"/>
        <end position="149"/>
    </location>
</feature>
<sequence>MMVEIERKFLIASDEWRERIVDQIRIRQGYLTSDNTANSIRVRTVGKEAWITIKSAGYLKRQEFEYKIPFEDGQQMLENLCPGYITEKIRYRVLEKEIMYEVNIFEGVNAGLSMVEVELSREDEVIQIPSWVGQEVTHDNRYYGAFIGDHPYTLWAVEKC</sequence>
<dbReference type="PANTHER" id="PTHR40114">
    <property type="entry name" value="SLR0698 PROTEIN"/>
    <property type="match status" value="1"/>
</dbReference>
<dbReference type="CDD" id="cd07891">
    <property type="entry name" value="CYTH-like_CthTTM-like_1"/>
    <property type="match status" value="1"/>
</dbReference>
<proteinExistence type="predicted"/>
<dbReference type="SMART" id="SM01118">
    <property type="entry name" value="CYTH"/>
    <property type="match status" value="1"/>
</dbReference>
<dbReference type="InterPro" id="IPR012042">
    <property type="entry name" value="NeuTTM/CthTTM-like"/>
</dbReference>
<dbReference type="PROSITE" id="PS51707">
    <property type="entry name" value="CYTH"/>
    <property type="match status" value="1"/>
</dbReference>
<evidence type="ECO:0000313" key="3">
    <source>
        <dbReference type="EMBL" id="RJL52396.1"/>
    </source>
</evidence>
<dbReference type="InterPro" id="IPR033469">
    <property type="entry name" value="CYTH-like_dom_sf"/>
</dbReference>